<sequence>MRLSLRLGACTAAALLSFAAMAQDHPTVTAPAGTLLGRAKDGVTIFKGIPYAQPPMGERRWKRPEPFPAWTGVRDAGEAGRACVQPRPRLASIYANPPKEMGEDCLFLNIWAPEGAKNAPVLVWIHGGSLTGGYGHEDMYDGSALAKQGVIVVSINYRLGILGYLAHPGLSAENPDGISGNYGLLDQIASLRWVRDNIAAFGGDAGNVTVAGESAGALSVMYLMAAPQAKGLFGKAIAQSAYMISTPELKQPRNGEFAAEAIGAYVAGKVGATDIAALRAMDPETLTAEAVKAGYIPFGTVDGKVLPAQLVEIFDKGQQAPVPILTGFNSGEIRSLRFLLPPKPADEAAYEAMIRERYSDLADLFLRLYPASNVEESMLATTRDALYGWTSERLARNQTALGQSAYLYIFDHGYPAADEHGLHAFHAAEIPYVFGTADRTPPLWPKVPDNAAERRLSAAMTRYWASFARTGKPVADGQPAWPAFGKDEGYMAFAGTPKPGVRLRPGMFALHETAVCRRRAAGTLAWNWNTGVASPVLPPKGNVC</sequence>
<dbReference type="PROSITE" id="PS00122">
    <property type="entry name" value="CARBOXYLESTERASE_B_1"/>
    <property type="match status" value="1"/>
</dbReference>
<dbReference type="Pfam" id="PF00135">
    <property type="entry name" value="COesterase"/>
    <property type="match status" value="1"/>
</dbReference>
<name>A0A2K9NH03_9PROT</name>
<dbReference type="Proteomes" id="UP000234752">
    <property type="component" value="Chromosome eg_2"/>
</dbReference>
<accession>A0A2K9NH03</accession>
<evidence type="ECO:0000259" key="4">
    <source>
        <dbReference type="Pfam" id="PF00135"/>
    </source>
</evidence>
<evidence type="ECO:0000256" key="2">
    <source>
        <dbReference type="ARBA" id="ARBA00022801"/>
    </source>
</evidence>
<keyword evidence="3" id="KW-0732">Signal</keyword>
<dbReference type="InterPro" id="IPR002018">
    <property type="entry name" value="CarbesteraseB"/>
</dbReference>
<feature type="chain" id="PRO_5014492652" description="Carboxylic ester hydrolase" evidence="3">
    <location>
        <begin position="23"/>
        <end position="544"/>
    </location>
</feature>
<dbReference type="AlphaFoldDB" id="A0A2K9NH03"/>
<evidence type="ECO:0000313" key="5">
    <source>
        <dbReference type="EMBL" id="AUN32371.1"/>
    </source>
</evidence>
<dbReference type="InterPro" id="IPR050309">
    <property type="entry name" value="Type-B_Carboxylest/Lipase"/>
</dbReference>
<dbReference type="InterPro" id="IPR019826">
    <property type="entry name" value="Carboxylesterase_B_AS"/>
</dbReference>
<dbReference type="RefSeq" id="WP_102113909.1">
    <property type="nucleotide sequence ID" value="NZ_BMGN01000007.1"/>
</dbReference>
<dbReference type="GO" id="GO:0016787">
    <property type="term" value="F:hydrolase activity"/>
    <property type="evidence" value="ECO:0007669"/>
    <property type="project" value="UniProtKB-KW"/>
</dbReference>
<feature type="signal peptide" evidence="3">
    <location>
        <begin position="1"/>
        <end position="22"/>
    </location>
</feature>
<keyword evidence="2 3" id="KW-0378">Hydrolase</keyword>
<dbReference type="OrthoDB" id="9775851at2"/>
<evidence type="ECO:0000313" key="6">
    <source>
        <dbReference type="Proteomes" id="UP000234752"/>
    </source>
</evidence>
<dbReference type="KEGG" id="ncb:C0V82_18525"/>
<organism evidence="5 6">
    <name type="scientific">Niveispirillum cyanobacteriorum</name>
    <dbReference type="NCBI Taxonomy" id="1612173"/>
    <lineage>
        <taxon>Bacteria</taxon>
        <taxon>Pseudomonadati</taxon>
        <taxon>Pseudomonadota</taxon>
        <taxon>Alphaproteobacteria</taxon>
        <taxon>Rhodospirillales</taxon>
        <taxon>Azospirillaceae</taxon>
        <taxon>Niveispirillum</taxon>
    </lineage>
</organism>
<dbReference type="InterPro" id="IPR029058">
    <property type="entry name" value="AB_hydrolase_fold"/>
</dbReference>
<dbReference type="SUPFAM" id="SSF53474">
    <property type="entry name" value="alpha/beta-Hydrolases"/>
    <property type="match status" value="1"/>
</dbReference>
<reference evidence="5 6" key="1">
    <citation type="submission" date="2017-12" db="EMBL/GenBank/DDBJ databases">
        <title>Genomes of bacteria within cyanobacterial aggregates.</title>
        <authorList>
            <person name="Cai H."/>
        </authorList>
    </citation>
    <scope>NUCLEOTIDE SEQUENCE [LARGE SCALE GENOMIC DNA]</scope>
    <source>
        <strain evidence="5 6">TH16</strain>
    </source>
</reference>
<proteinExistence type="inferred from homology"/>
<evidence type="ECO:0000256" key="1">
    <source>
        <dbReference type="ARBA" id="ARBA00005964"/>
    </source>
</evidence>
<dbReference type="PANTHER" id="PTHR11559">
    <property type="entry name" value="CARBOXYLESTERASE"/>
    <property type="match status" value="1"/>
</dbReference>
<feature type="domain" description="Carboxylesterase type B" evidence="4">
    <location>
        <begin position="25"/>
        <end position="496"/>
    </location>
</feature>
<comment type="similarity">
    <text evidence="1 3">Belongs to the type-B carboxylesterase/lipase family.</text>
</comment>
<dbReference type="PROSITE" id="PS00941">
    <property type="entry name" value="CARBOXYLESTERASE_B_2"/>
    <property type="match status" value="1"/>
</dbReference>
<dbReference type="InterPro" id="IPR019819">
    <property type="entry name" value="Carboxylesterase_B_CS"/>
</dbReference>
<evidence type="ECO:0000256" key="3">
    <source>
        <dbReference type="RuleBase" id="RU361235"/>
    </source>
</evidence>
<dbReference type="EC" id="3.1.1.-" evidence="3"/>
<gene>
    <name evidence="5" type="ORF">C0V82_18525</name>
</gene>
<keyword evidence="6" id="KW-1185">Reference proteome</keyword>
<dbReference type="EMBL" id="CP025612">
    <property type="protein sequence ID" value="AUN32371.1"/>
    <property type="molecule type" value="Genomic_DNA"/>
</dbReference>
<dbReference type="Gene3D" id="3.40.50.1820">
    <property type="entry name" value="alpha/beta hydrolase"/>
    <property type="match status" value="1"/>
</dbReference>
<protein>
    <recommendedName>
        <fullName evidence="3">Carboxylic ester hydrolase</fullName>
        <ecNumber evidence="3">3.1.1.-</ecNumber>
    </recommendedName>
</protein>